<name>A0ABQ9ID33_9NEOP</name>
<organism evidence="2 3">
    <name type="scientific">Dryococelus australis</name>
    <dbReference type="NCBI Taxonomy" id="614101"/>
    <lineage>
        <taxon>Eukaryota</taxon>
        <taxon>Metazoa</taxon>
        <taxon>Ecdysozoa</taxon>
        <taxon>Arthropoda</taxon>
        <taxon>Hexapoda</taxon>
        <taxon>Insecta</taxon>
        <taxon>Pterygota</taxon>
        <taxon>Neoptera</taxon>
        <taxon>Polyneoptera</taxon>
        <taxon>Phasmatodea</taxon>
        <taxon>Verophasmatodea</taxon>
        <taxon>Anareolatae</taxon>
        <taxon>Phasmatidae</taxon>
        <taxon>Eurycanthinae</taxon>
        <taxon>Dryococelus</taxon>
    </lineage>
</organism>
<gene>
    <name evidence="2" type="ORF">PR048_007249</name>
</gene>
<reference evidence="2 3" key="1">
    <citation type="submission" date="2023-02" db="EMBL/GenBank/DDBJ databases">
        <title>LHISI_Scaffold_Assembly.</title>
        <authorList>
            <person name="Stuart O.P."/>
            <person name="Cleave R."/>
            <person name="Magrath M.J.L."/>
            <person name="Mikheyev A.S."/>
        </authorList>
    </citation>
    <scope>NUCLEOTIDE SEQUENCE [LARGE SCALE GENOMIC DNA]</scope>
    <source>
        <strain evidence="2">Daus_M_001</strain>
        <tissue evidence="2">Leg muscle</tissue>
    </source>
</reference>
<proteinExistence type="predicted"/>
<accession>A0ABQ9ID33</accession>
<dbReference type="Proteomes" id="UP001159363">
    <property type="component" value="Chromosome 2"/>
</dbReference>
<evidence type="ECO:0000313" key="2">
    <source>
        <dbReference type="EMBL" id="KAJ8894585.1"/>
    </source>
</evidence>
<comment type="caution">
    <text evidence="2">The sequence shown here is derived from an EMBL/GenBank/DDBJ whole genome shotgun (WGS) entry which is preliminary data.</text>
</comment>
<feature type="region of interest" description="Disordered" evidence="1">
    <location>
        <begin position="95"/>
        <end position="121"/>
    </location>
</feature>
<dbReference type="EMBL" id="JARBHB010000002">
    <property type="protein sequence ID" value="KAJ8894585.1"/>
    <property type="molecule type" value="Genomic_DNA"/>
</dbReference>
<keyword evidence="3" id="KW-1185">Reference proteome</keyword>
<sequence length="121" mass="13102">MSKCCAYVHNLPGESGESIVAARRGGVVQFSVHSGRERLPKSCSSPRSSEPMRVIEVTMEHRRIEVAGKTGDPRENPSTNGIVWQESQMQKFGDPWAGSVPTSESECDRAGELLDGSGVVK</sequence>
<evidence type="ECO:0000256" key="1">
    <source>
        <dbReference type="SAM" id="MobiDB-lite"/>
    </source>
</evidence>
<evidence type="ECO:0000313" key="3">
    <source>
        <dbReference type="Proteomes" id="UP001159363"/>
    </source>
</evidence>
<protein>
    <submittedName>
        <fullName evidence="2">Uncharacterized protein</fullName>
    </submittedName>
</protein>